<accession>X1RC00</accession>
<reference evidence="1" key="1">
    <citation type="journal article" date="2014" name="Front. Microbiol.">
        <title>High frequency of phylogenetically diverse reductive dehalogenase-homologous genes in deep subseafloor sedimentary metagenomes.</title>
        <authorList>
            <person name="Kawai M."/>
            <person name="Futagami T."/>
            <person name="Toyoda A."/>
            <person name="Takaki Y."/>
            <person name="Nishi S."/>
            <person name="Hori S."/>
            <person name="Arai W."/>
            <person name="Tsubouchi T."/>
            <person name="Morono Y."/>
            <person name="Uchiyama I."/>
            <person name="Ito T."/>
            <person name="Fujiyama A."/>
            <person name="Inagaki F."/>
            <person name="Takami H."/>
        </authorList>
    </citation>
    <scope>NUCLEOTIDE SEQUENCE</scope>
    <source>
        <strain evidence="1">Expedition CK06-06</strain>
    </source>
</reference>
<comment type="caution">
    <text evidence="1">The sequence shown here is derived from an EMBL/GenBank/DDBJ whole genome shotgun (WGS) entry which is preliminary data.</text>
</comment>
<organism evidence="1">
    <name type="scientific">marine sediment metagenome</name>
    <dbReference type="NCBI Taxonomy" id="412755"/>
    <lineage>
        <taxon>unclassified sequences</taxon>
        <taxon>metagenomes</taxon>
        <taxon>ecological metagenomes</taxon>
    </lineage>
</organism>
<dbReference type="EMBL" id="BARW01007924">
    <property type="protein sequence ID" value="GAI78083.1"/>
    <property type="molecule type" value="Genomic_DNA"/>
</dbReference>
<dbReference type="AlphaFoldDB" id="X1RC00"/>
<evidence type="ECO:0000313" key="1">
    <source>
        <dbReference type="EMBL" id="GAI78083.1"/>
    </source>
</evidence>
<gene>
    <name evidence="1" type="ORF">S12H4_16392</name>
</gene>
<sequence>MPLLEKELNEKGYFSYPQLMSDILTKHFNDKGVKPELPQAPKVIKEA</sequence>
<protein>
    <submittedName>
        <fullName evidence="1">Uncharacterized protein</fullName>
    </submittedName>
</protein>
<name>X1RC00_9ZZZZ</name>
<proteinExistence type="predicted"/>